<dbReference type="InterPro" id="IPR027417">
    <property type="entry name" value="P-loop_NTPase"/>
</dbReference>
<dbReference type="EC" id="3.6.3.30" evidence="6"/>
<sequence>MLKIDHIYKKFKNDNVMILDNINLTVNEGEIVGLLGKNGAGKTTLMKIIAKTKKPTSGHIYIDKIDIFKHDNILKNVGIMIDTVYYEHLTAERNLLYFLKVNNQTQYIDNIHNILKLVGLLDTKNKKVKDFSFGMKQRLSLAMCLLTEPKLAIMDEPFVGLDPNGVKILISSLKNWVKNKRISLLISSHQLNELEEVCDRFVMLKEGKLHSIELDKHVSFKIVLNKNVTQADTLSYIEFFPIINKIEDNIIYINKEGDDYNGLMQKILEKYNLVSIENTEEDLYHIFNHFENKGDD</sequence>
<dbReference type="Proteomes" id="UP000664081">
    <property type="component" value="Unassembled WGS sequence"/>
</dbReference>
<gene>
    <name evidence="6" type="primary">fbpC</name>
    <name evidence="5" type="ORF">J3T88_04610</name>
    <name evidence="6" type="ORF">NCTC13834_02292</name>
</gene>
<dbReference type="InterPro" id="IPR003593">
    <property type="entry name" value="AAA+_ATPase"/>
</dbReference>
<keyword evidence="8" id="KW-1185">Reference proteome</keyword>
<dbReference type="Gene3D" id="3.40.50.300">
    <property type="entry name" value="P-loop containing nucleotide triphosphate hydrolases"/>
    <property type="match status" value="1"/>
</dbReference>
<dbReference type="GO" id="GO:0005524">
    <property type="term" value="F:ATP binding"/>
    <property type="evidence" value="ECO:0007669"/>
    <property type="project" value="UniProtKB-KW"/>
</dbReference>
<dbReference type="EMBL" id="JAFNLT010000003">
    <property type="protein sequence ID" value="MBO1226606.1"/>
    <property type="molecule type" value="Genomic_DNA"/>
</dbReference>
<dbReference type="PANTHER" id="PTHR42939">
    <property type="entry name" value="ABC TRANSPORTER ATP-BINDING PROTEIN ALBC-RELATED"/>
    <property type="match status" value="1"/>
</dbReference>
<keyword evidence="1" id="KW-0813">Transport</keyword>
<dbReference type="PROSITE" id="PS50893">
    <property type="entry name" value="ABC_TRANSPORTER_2"/>
    <property type="match status" value="1"/>
</dbReference>
<keyword evidence="6" id="KW-0378">Hydrolase</keyword>
<reference evidence="6 7" key="1">
    <citation type="submission" date="2018-06" db="EMBL/GenBank/DDBJ databases">
        <authorList>
            <consortium name="Pathogen Informatics"/>
            <person name="Doyle S."/>
        </authorList>
    </citation>
    <scope>NUCLEOTIDE SEQUENCE [LARGE SCALE GENOMIC DNA]</scope>
    <source>
        <strain evidence="6 7">NCTC13834</strain>
    </source>
</reference>
<dbReference type="InterPro" id="IPR017871">
    <property type="entry name" value="ABC_transporter-like_CS"/>
</dbReference>
<dbReference type="InterPro" id="IPR003439">
    <property type="entry name" value="ABC_transporter-like_ATP-bd"/>
</dbReference>
<evidence type="ECO:0000313" key="8">
    <source>
        <dbReference type="Proteomes" id="UP000664081"/>
    </source>
</evidence>
<protein>
    <submittedName>
        <fullName evidence="5">ABC transporter ATP-binding protein</fullName>
    </submittedName>
    <submittedName>
        <fullName evidence="6">Multidrug ABC transporter ATPase</fullName>
        <ecNumber evidence="6">3.6.3.30</ecNumber>
    </submittedName>
</protein>
<dbReference type="EMBL" id="UHDS01000001">
    <property type="protein sequence ID" value="SUM55917.1"/>
    <property type="molecule type" value="Genomic_DNA"/>
</dbReference>
<evidence type="ECO:0000256" key="3">
    <source>
        <dbReference type="ARBA" id="ARBA00022840"/>
    </source>
</evidence>
<reference evidence="5 8" key="2">
    <citation type="submission" date="2021-03" db="EMBL/GenBank/DDBJ databases">
        <title>Staphylococci and Mammaliicocci in bats.</title>
        <authorList>
            <person name="Fountain K."/>
        </authorList>
    </citation>
    <scope>NUCLEOTIDE SEQUENCE [LARGE SCALE GENOMIC DNA]</scope>
    <source>
        <strain evidence="5 8">18_1_E_SW</strain>
    </source>
</reference>
<dbReference type="KEGG" id="snl:BJD96_11585"/>
<feature type="domain" description="ABC transporter" evidence="4">
    <location>
        <begin position="2"/>
        <end position="231"/>
    </location>
</feature>
<evidence type="ECO:0000313" key="6">
    <source>
        <dbReference type="EMBL" id="SUM55917.1"/>
    </source>
</evidence>
<dbReference type="Proteomes" id="UP000254412">
    <property type="component" value="Unassembled WGS sequence"/>
</dbReference>
<dbReference type="Pfam" id="PF00005">
    <property type="entry name" value="ABC_tran"/>
    <property type="match status" value="1"/>
</dbReference>
<evidence type="ECO:0000313" key="7">
    <source>
        <dbReference type="Proteomes" id="UP000254412"/>
    </source>
</evidence>
<dbReference type="PROSITE" id="PS00211">
    <property type="entry name" value="ABC_TRANSPORTER_1"/>
    <property type="match status" value="1"/>
</dbReference>
<evidence type="ECO:0000256" key="2">
    <source>
        <dbReference type="ARBA" id="ARBA00022741"/>
    </source>
</evidence>
<dbReference type="PANTHER" id="PTHR42939:SF1">
    <property type="entry name" value="ABC TRANSPORTER ATP-BINDING PROTEIN ALBC-RELATED"/>
    <property type="match status" value="1"/>
</dbReference>
<keyword evidence="2" id="KW-0547">Nucleotide-binding</keyword>
<keyword evidence="3 5" id="KW-0067">ATP-binding</keyword>
<proteinExistence type="predicted"/>
<dbReference type="InterPro" id="IPR051782">
    <property type="entry name" value="ABC_Transporter_VariousFunc"/>
</dbReference>
<evidence type="ECO:0000259" key="4">
    <source>
        <dbReference type="PROSITE" id="PS50893"/>
    </source>
</evidence>
<dbReference type="AlphaFoldDB" id="A0A291JMU2"/>
<name>A0A291JMU2_9STAP</name>
<dbReference type="GeneID" id="66777696"/>
<accession>A0A291JMU2</accession>
<dbReference type="SMART" id="SM00382">
    <property type="entry name" value="AAA"/>
    <property type="match status" value="1"/>
</dbReference>
<dbReference type="GO" id="GO:0016887">
    <property type="term" value="F:ATP hydrolysis activity"/>
    <property type="evidence" value="ECO:0007669"/>
    <property type="project" value="InterPro"/>
</dbReference>
<dbReference type="SUPFAM" id="SSF52540">
    <property type="entry name" value="P-loop containing nucleoside triphosphate hydrolases"/>
    <property type="match status" value="1"/>
</dbReference>
<evidence type="ECO:0000256" key="1">
    <source>
        <dbReference type="ARBA" id="ARBA00022448"/>
    </source>
</evidence>
<evidence type="ECO:0000313" key="5">
    <source>
        <dbReference type="EMBL" id="MBO1226606.1"/>
    </source>
</evidence>
<dbReference type="RefSeq" id="WP_096810776.1">
    <property type="nucleotide sequence ID" value="NZ_BMCF01000005.1"/>
</dbReference>
<organism evidence="6 7">
    <name type="scientific">Staphylococcus nepalensis</name>
    <dbReference type="NCBI Taxonomy" id="214473"/>
    <lineage>
        <taxon>Bacteria</taxon>
        <taxon>Bacillati</taxon>
        <taxon>Bacillota</taxon>
        <taxon>Bacilli</taxon>
        <taxon>Bacillales</taxon>
        <taxon>Staphylococcaceae</taxon>
        <taxon>Staphylococcus</taxon>
    </lineage>
</organism>